<dbReference type="CDD" id="cd09632">
    <property type="entry name" value="PliI_like"/>
    <property type="match status" value="1"/>
</dbReference>
<dbReference type="EMBL" id="LFCV01000021">
    <property type="protein sequence ID" value="KMJ46400.1"/>
    <property type="molecule type" value="Genomic_DNA"/>
</dbReference>
<dbReference type="InterPro" id="IPR038643">
    <property type="entry name" value="PliI_sf"/>
</dbReference>
<evidence type="ECO:0000256" key="1">
    <source>
        <dbReference type="SAM" id="SignalP"/>
    </source>
</evidence>
<evidence type="ECO:0000313" key="2">
    <source>
        <dbReference type="EMBL" id="KMJ46400.1"/>
    </source>
</evidence>
<gene>
    <name evidence="2" type="ORF">AB204_03820</name>
</gene>
<name>A0A0J5IT87_9GAMM</name>
<dbReference type="PATRIC" id="fig|880157.4.peg.792"/>
<sequence>MCISKSLKNIVISSLTVLFLSVPAIAKDGTLINLPDKRFAVISVGDLESESIGSYSIAVFKDKELSEFETGAIFSRDGSVFDDNNKPRITFADINGDGAKELIVTKLSVGSGNYLEVDALKITDKNVNLLTRININGKNDPVKALRALCKRGQCVAQKHQ</sequence>
<dbReference type="Proteomes" id="UP000036277">
    <property type="component" value="Unassembled WGS sequence"/>
</dbReference>
<organism evidence="2 3">
    <name type="scientific">Xenorhabdus khoisanae</name>
    <dbReference type="NCBI Taxonomy" id="880157"/>
    <lineage>
        <taxon>Bacteria</taxon>
        <taxon>Pseudomonadati</taxon>
        <taxon>Pseudomonadota</taxon>
        <taxon>Gammaproteobacteria</taxon>
        <taxon>Enterobacterales</taxon>
        <taxon>Morganellaceae</taxon>
        <taxon>Xenorhabdus</taxon>
    </lineage>
</organism>
<comment type="caution">
    <text evidence="2">The sequence shown here is derived from an EMBL/GenBank/DDBJ whole genome shotgun (WGS) entry which is preliminary data.</text>
</comment>
<feature type="chain" id="PRO_5005261810" evidence="1">
    <location>
        <begin position="27"/>
        <end position="160"/>
    </location>
</feature>
<dbReference type="Pfam" id="PF16743">
    <property type="entry name" value="PliI"/>
    <property type="match status" value="1"/>
</dbReference>
<evidence type="ECO:0000313" key="3">
    <source>
        <dbReference type="Proteomes" id="UP000036277"/>
    </source>
</evidence>
<dbReference type="AlphaFoldDB" id="A0A0J5IT87"/>
<proteinExistence type="predicted"/>
<dbReference type="InterPro" id="IPR031948">
    <property type="entry name" value="PliI"/>
</dbReference>
<feature type="signal peptide" evidence="1">
    <location>
        <begin position="1"/>
        <end position="26"/>
    </location>
</feature>
<protein>
    <submittedName>
        <fullName evidence="2">Uncharacterized protein</fullName>
    </submittedName>
</protein>
<dbReference type="RefSeq" id="WP_047962057.1">
    <property type="nucleotide sequence ID" value="NZ_CAWMBG010000021.1"/>
</dbReference>
<keyword evidence="3" id="KW-1185">Reference proteome</keyword>
<keyword evidence="1" id="KW-0732">Signal</keyword>
<dbReference type="Gene3D" id="2.40.128.460">
    <property type="entry name" value="Periplasmic lysozyme inhibitor of I-type lysozyme"/>
    <property type="match status" value="1"/>
</dbReference>
<accession>A0A0J5IT87</accession>
<dbReference type="OrthoDB" id="8455654at2"/>
<reference evidence="2 3" key="1">
    <citation type="submission" date="2015-06" db="EMBL/GenBank/DDBJ databases">
        <title>Draft Whole-Genome Sequence of the Entomopathogenic Bacterium Xenorhabdus khoisanae.</title>
        <authorList>
            <person name="Naidoo S."/>
            <person name="Featherston J."/>
            <person name="Gray V.M."/>
        </authorList>
    </citation>
    <scope>NUCLEOTIDE SEQUENCE [LARGE SCALE GENOMIC DNA]</scope>
    <source>
        <strain evidence="2 3">MCB</strain>
    </source>
</reference>